<reference evidence="2" key="1">
    <citation type="journal article" date="2019" name="Int. J. Syst. Evol. Microbiol.">
        <title>The Global Catalogue of Microorganisms (GCM) 10K type strain sequencing project: providing services to taxonomists for standard genome sequencing and annotation.</title>
        <authorList>
            <consortium name="The Broad Institute Genomics Platform"/>
            <consortium name="The Broad Institute Genome Sequencing Center for Infectious Disease"/>
            <person name="Wu L."/>
            <person name="Ma J."/>
        </authorList>
    </citation>
    <scope>NUCLEOTIDE SEQUENCE [LARGE SCALE GENOMIC DNA]</scope>
    <source>
        <strain evidence="2">KCTC 52274</strain>
    </source>
</reference>
<dbReference type="Proteomes" id="UP001597319">
    <property type="component" value="Unassembled WGS sequence"/>
</dbReference>
<dbReference type="RefSeq" id="WP_378290544.1">
    <property type="nucleotide sequence ID" value="NZ_JBHULE010000008.1"/>
</dbReference>
<keyword evidence="2" id="KW-1185">Reference proteome</keyword>
<protein>
    <recommendedName>
        <fullName evidence="3">Collagen-like protein</fullName>
    </recommendedName>
</protein>
<sequence>MKKIFTLLFLSTILFTSCEGDQGLPGPQGPPGLDGEIGKTFEFTTSFNQANDFADRFFFNENIFDSDVVLVYRLEAVDNGLDVWEPLPTGSIFFFNDTTGAIEGFLYYRFNFTVGDVDIILESDAPELAGPEFTDNQTFRIVAIPSEFAESTDINLLNFNEVQSALNLEF</sequence>
<comment type="caution">
    <text evidence="1">The sequence shown here is derived from an EMBL/GenBank/DDBJ whole genome shotgun (WGS) entry which is preliminary data.</text>
</comment>
<dbReference type="EMBL" id="JBHULE010000008">
    <property type="protein sequence ID" value="MFD2562177.1"/>
    <property type="molecule type" value="Genomic_DNA"/>
</dbReference>
<evidence type="ECO:0008006" key="3">
    <source>
        <dbReference type="Google" id="ProtNLM"/>
    </source>
</evidence>
<evidence type="ECO:0000313" key="2">
    <source>
        <dbReference type="Proteomes" id="UP001597319"/>
    </source>
</evidence>
<dbReference type="PROSITE" id="PS51257">
    <property type="entry name" value="PROKAR_LIPOPROTEIN"/>
    <property type="match status" value="1"/>
</dbReference>
<organism evidence="1 2">
    <name type="scientific">Aquimarina rubra</name>
    <dbReference type="NCBI Taxonomy" id="1920033"/>
    <lineage>
        <taxon>Bacteria</taxon>
        <taxon>Pseudomonadati</taxon>
        <taxon>Bacteroidota</taxon>
        <taxon>Flavobacteriia</taxon>
        <taxon>Flavobacteriales</taxon>
        <taxon>Flavobacteriaceae</taxon>
        <taxon>Aquimarina</taxon>
    </lineage>
</organism>
<evidence type="ECO:0000313" key="1">
    <source>
        <dbReference type="EMBL" id="MFD2562177.1"/>
    </source>
</evidence>
<proteinExistence type="predicted"/>
<gene>
    <name evidence="1" type="ORF">ACFSR1_05810</name>
</gene>
<dbReference type="Gene3D" id="1.20.5.320">
    <property type="entry name" value="6-Phosphogluconate Dehydrogenase, domain 3"/>
    <property type="match status" value="1"/>
</dbReference>
<name>A0ABW5LF91_9FLAO</name>
<accession>A0ABW5LF91</accession>